<dbReference type="InterPro" id="IPR039719">
    <property type="entry name" value="FBXO28"/>
</dbReference>
<evidence type="ECO:0000256" key="2">
    <source>
        <dbReference type="SAM" id="MobiDB-lite"/>
    </source>
</evidence>
<dbReference type="InterPro" id="IPR001810">
    <property type="entry name" value="F-box_dom"/>
</dbReference>
<evidence type="ECO:0000259" key="3">
    <source>
        <dbReference type="PROSITE" id="PS50181"/>
    </source>
</evidence>
<dbReference type="VEuPathDB" id="VectorBase:ADAR2_003955"/>
<evidence type="ECO:0000256" key="1">
    <source>
        <dbReference type="SAM" id="Coils"/>
    </source>
</evidence>
<evidence type="ECO:0000313" key="4">
    <source>
        <dbReference type="EMBL" id="MBW70627.1"/>
    </source>
</evidence>
<protein>
    <recommendedName>
        <fullName evidence="3">F-box domain-containing protein</fullName>
    </recommendedName>
</protein>
<keyword evidence="1" id="KW-0175">Coiled coil</keyword>
<name>A0A2M4CZ93_ANODA</name>
<feature type="coiled-coil region" evidence="1">
    <location>
        <begin position="299"/>
        <end position="326"/>
    </location>
</feature>
<dbReference type="GO" id="GO:0000209">
    <property type="term" value="P:protein polyubiquitination"/>
    <property type="evidence" value="ECO:0007669"/>
    <property type="project" value="TreeGrafter"/>
</dbReference>
<sequence>MATDCDDDPPYRSEMKFLDLPDCMIEQVLEFLPYDEIAKKRIVCRTMDRICQSLLNRGFNKMVRRHNQHLKTIKSQLPRRESERRNHPLAKHSDILTCIETRISMLSMTYAKYIDKDLCCFIPGKVIDEVLTILRLIENTTRPLRAHEILQELRDISSMAIEHFDENIAHRLKKYVDVPFPHHHHHPVAGIQGPSTNPFPSTMLLHNDVLIPCELIPNLPQSTATTPPAPRPLPSSSSTVNARVANHGFYRPTCAAGRFNHSLLARMDKKAQRMRNDITHINRTLANYRVETRSMRLMLKRMLTEMKELRRRLEESETKNRELLANIHQISFGAPSAATAAAAAVVSPPATIKQCGIKARQSAILKRVLPVSETDSHTQGPVSSVPLSLGTPTALDVESPPDAMAMGGTTAKKAKLSD</sequence>
<feature type="compositionally biased region" description="Polar residues" evidence="2">
    <location>
        <begin position="377"/>
        <end position="386"/>
    </location>
</feature>
<dbReference type="InterPro" id="IPR036047">
    <property type="entry name" value="F-box-like_dom_sf"/>
</dbReference>
<dbReference type="EMBL" id="GGFL01006449">
    <property type="protein sequence ID" value="MBW70627.1"/>
    <property type="molecule type" value="Transcribed_RNA"/>
</dbReference>
<dbReference type="AlphaFoldDB" id="A0A2M4CZ93"/>
<reference evidence="4" key="1">
    <citation type="submission" date="2018-01" db="EMBL/GenBank/DDBJ databases">
        <title>An insight into the sialome of Amazonian anophelines.</title>
        <authorList>
            <person name="Ribeiro J.M."/>
            <person name="Scarpassa V."/>
            <person name="Calvo E."/>
        </authorList>
    </citation>
    <scope>NUCLEOTIDE SEQUENCE</scope>
</reference>
<proteinExistence type="predicted"/>
<dbReference type="PANTHER" id="PTHR13252">
    <property type="entry name" value="F-BOX ONLY PROTEIN 28"/>
    <property type="match status" value="1"/>
</dbReference>
<dbReference type="PANTHER" id="PTHR13252:SF9">
    <property type="entry name" value="F-BOX ONLY PROTEIN 28"/>
    <property type="match status" value="1"/>
</dbReference>
<dbReference type="PROSITE" id="PS50181">
    <property type="entry name" value="FBOX"/>
    <property type="match status" value="1"/>
</dbReference>
<dbReference type="CDD" id="cd22100">
    <property type="entry name" value="F-box_FBXO28"/>
    <property type="match status" value="1"/>
</dbReference>
<feature type="region of interest" description="Disordered" evidence="2">
    <location>
        <begin position="371"/>
        <end position="418"/>
    </location>
</feature>
<accession>A0A2M4CZ93</accession>
<feature type="domain" description="F-box" evidence="3">
    <location>
        <begin position="14"/>
        <end position="62"/>
    </location>
</feature>
<organism evidence="4">
    <name type="scientific">Anopheles darlingi</name>
    <name type="common">Mosquito</name>
    <dbReference type="NCBI Taxonomy" id="43151"/>
    <lineage>
        <taxon>Eukaryota</taxon>
        <taxon>Metazoa</taxon>
        <taxon>Ecdysozoa</taxon>
        <taxon>Arthropoda</taxon>
        <taxon>Hexapoda</taxon>
        <taxon>Insecta</taxon>
        <taxon>Pterygota</taxon>
        <taxon>Neoptera</taxon>
        <taxon>Endopterygota</taxon>
        <taxon>Diptera</taxon>
        <taxon>Nematocera</taxon>
        <taxon>Culicoidea</taxon>
        <taxon>Culicidae</taxon>
        <taxon>Anophelinae</taxon>
        <taxon>Anopheles</taxon>
    </lineage>
</organism>
<dbReference type="VEuPathDB" id="VectorBase:ADAC002726"/>
<dbReference type="SUPFAM" id="SSF81383">
    <property type="entry name" value="F-box domain"/>
    <property type="match status" value="1"/>
</dbReference>